<keyword evidence="2 3" id="KW-0067">ATP-binding</keyword>
<evidence type="ECO:0000259" key="4">
    <source>
        <dbReference type="SMART" id="SM00382"/>
    </source>
</evidence>
<evidence type="ECO:0000313" key="5">
    <source>
        <dbReference type="EMBL" id="MFC4267097.1"/>
    </source>
</evidence>
<name>A0ABV8R5G5_9MICC</name>
<evidence type="ECO:0000256" key="1">
    <source>
        <dbReference type="ARBA" id="ARBA00022741"/>
    </source>
</evidence>
<reference evidence="6" key="1">
    <citation type="journal article" date="2019" name="Int. J. Syst. Evol. Microbiol.">
        <title>The Global Catalogue of Microorganisms (GCM) 10K type strain sequencing project: providing services to taxonomists for standard genome sequencing and annotation.</title>
        <authorList>
            <consortium name="The Broad Institute Genomics Platform"/>
            <consortium name="The Broad Institute Genome Sequencing Center for Infectious Disease"/>
            <person name="Wu L."/>
            <person name="Ma J."/>
        </authorList>
    </citation>
    <scope>NUCLEOTIDE SEQUENCE [LARGE SCALE GENOMIC DNA]</scope>
    <source>
        <strain evidence="6">CGMCC 1.10698</strain>
    </source>
</reference>
<dbReference type="InterPro" id="IPR003960">
    <property type="entry name" value="ATPase_AAA_CS"/>
</dbReference>
<protein>
    <submittedName>
        <fullName evidence="5">AAA family ATPase</fullName>
    </submittedName>
</protein>
<dbReference type="Gene3D" id="1.10.8.60">
    <property type="match status" value="1"/>
</dbReference>
<dbReference type="Proteomes" id="UP001595773">
    <property type="component" value="Unassembled WGS sequence"/>
</dbReference>
<proteinExistence type="inferred from homology"/>
<dbReference type="InterPro" id="IPR003593">
    <property type="entry name" value="AAA+_ATPase"/>
</dbReference>
<feature type="domain" description="AAA+ ATPase" evidence="4">
    <location>
        <begin position="183"/>
        <end position="319"/>
    </location>
</feature>
<evidence type="ECO:0000256" key="3">
    <source>
        <dbReference type="RuleBase" id="RU003651"/>
    </source>
</evidence>
<dbReference type="EMBL" id="JBHSCQ010000022">
    <property type="protein sequence ID" value="MFC4267097.1"/>
    <property type="molecule type" value="Genomic_DNA"/>
</dbReference>
<dbReference type="PROSITE" id="PS00674">
    <property type="entry name" value="AAA"/>
    <property type="match status" value="1"/>
</dbReference>
<dbReference type="Pfam" id="PF00004">
    <property type="entry name" value="AAA"/>
    <property type="match status" value="1"/>
</dbReference>
<dbReference type="PANTHER" id="PTHR23077">
    <property type="entry name" value="AAA-FAMILY ATPASE"/>
    <property type="match status" value="1"/>
</dbReference>
<dbReference type="InterPro" id="IPR027417">
    <property type="entry name" value="P-loop_NTPase"/>
</dbReference>
<comment type="caution">
    <text evidence="5">The sequence shown here is derived from an EMBL/GenBank/DDBJ whole genome shotgun (WGS) entry which is preliminary data.</text>
</comment>
<sequence>MAEEAYALARLIAPDPTDTDYWVAVYQNGLYTYVPKANLENPIEGILVLIGQQGGQIFAAPPNMTWGNDWVTLGTIRHIGESHVIVEIGSQLRAFPLPETDVWEIAEGDVVQILDETGIGVVLAGEKDLSGNKGETDGRRFERQPPEGNLPPFIGETVSDAIERYVELPIRRKTEYATIGVSPAKGVLFVGPPGTGKTMVARQIAKRVDASFFVVDGPEIMSRYVGDAELALRNIFREASSRERAIIFFDEIDTIAPSRDKETHESGVRLVGMLLTLMDGFNSSSNVMVIGATNRVNTLDTALRRNGRFQAEVNFSLPLLTERRQILDSVRATLQVRDDAKTTRIEQETAGWSGADLADIWQQAGWNAAGDQRLSIAQEDLNRAFEQVQQQRLNRERTTQ</sequence>
<evidence type="ECO:0000313" key="6">
    <source>
        <dbReference type="Proteomes" id="UP001595773"/>
    </source>
</evidence>
<keyword evidence="1 3" id="KW-0547">Nucleotide-binding</keyword>
<dbReference type="Gene3D" id="3.40.50.300">
    <property type="entry name" value="P-loop containing nucleotide triphosphate hydrolases"/>
    <property type="match status" value="1"/>
</dbReference>
<dbReference type="PANTHER" id="PTHR23077:SF171">
    <property type="entry name" value="NUCLEAR VALOSIN-CONTAINING PROTEIN-LIKE"/>
    <property type="match status" value="1"/>
</dbReference>
<comment type="similarity">
    <text evidence="3">Belongs to the AAA ATPase family.</text>
</comment>
<dbReference type="SMART" id="SM00382">
    <property type="entry name" value="AAA"/>
    <property type="match status" value="1"/>
</dbReference>
<keyword evidence="6" id="KW-1185">Reference proteome</keyword>
<accession>A0ABV8R5G5</accession>
<dbReference type="InterPro" id="IPR050168">
    <property type="entry name" value="AAA_ATPase_domain"/>
</dbReference>
<gene>
    <name evidence="5" type="ORF">ACFOW9_15925</name>
</gene>
<evidence type="ECO:0000256" key="2">
    <source>
        <dbReference type="ARBA" id="ARBA00022840"/>
    </source>
</evidence>
<dbReference type="InterPro" id="IPR003959">
    <property type="entry name" value="ATPase_AAA_core"/>
</dbReference>
<organism evidence="5 6">
    <name type="scientific">Arthrobacter cryoconiti</name>
    <dbReference type="NCBI Taxonomy" id="748907"/>
    <lineage>
        <taxon>Bacteria</taxon>
        <taxon>Bacillati</taxon>
        <taxon>Actinomycetota</taxon>
        <taxon>Actinomycetes</taxon>
        <taxon>Micrococcales</taxon>
        <taxon>Micrococcaceae</taxon>
        <taxon>Arthrobacter</taxon>
    </lineage>
</organism>
<dbReference type="RefSeq" id="WP_230065696.1">
    <property type="nucleotide sequence ID" value="NZ_BAABLL010000010.1"/>
</dbReference>
<dbReference type="SUPFAM" id="SSF52540">
    <property type="entry name" value="P-loop containing nucleoside triphosphate hydrolases"/>
    <property type="match status" value="1"/>
</dbReference>